<evidence type="ECO:0000256" key="9">
    <source>
        <dbReference type="ARBA" id="ARBA00040502"/>
    </source>
</evidence>
<dbReference type="eggNOG" id="KOG2777">
    <property type="taxonomic scope" value="Eukaryota"/>
</dbReference>
<dbReference type="STRING" id="157072.A0A024TQU6"/>
<comment type="function">
    <text evidence="6">Specifically deaminates adenosine-37 to inosine in tRNA-Ala.</text>
</comment>
<comment type="similarity">
    <text evidence="7">Belongs to the ADAT1 family.</text>
</comment>
<dbReference type="OrthoDB" id="10268011at2759"/>
<evidence type="ECO:0000256" key="7">
    <source>
        <dbReference type="ARBA" id="ARBA00038326"/>
    </source>
</evidence>
<name>A0A024TQU6_9STRA</name>
<comment type="cofactor">
    <cofactor evidence="5">
        <name>1D-myo-inositol hexakisphosphate</name>
        <dbReference type="ChEBI" id="CHEBI:58130"/>
    </cofactor>
</comment>
<dbReference type="GeneID" id="20087856"/>
<accession>A0A024TQU6</accession>
<dbReference type="GO" id="GO:0043829">
    <property type="term" value="F:tRNA-specific adenosine-37 deaminase activity"/>
    <property type="evidence" value="ECO:0007669"/>
    <property type="project" value="UniProtKB-EC"/>
</dbReference>
<evidence type="ECO:0000256" key="1">
    <source>
        <dbReference type="ARBA" id="ARBA00022694"/>
    </source>
</evidence>
<feature type="domain" description="A to I editase" evidence="13">
    <location>
        <begin position="58"/>
        <end position="423"/>
    </location>
</feature>
<dbReference type="SMART" id="SM00552">
    <property type="entry name" value="ADEAMc"/>
    <property type="match status" value="1"/>
</dbReference>
<proteinExistence type="inferred from homology"/>
<evidence type="ECO:0000256" key="10">
    <source>
        <dbReference type="ARBA" id="ARBA00041760"/>
    </source>
</evidence>
<evidence type="ECO:0000256" key="5">
    <source>
        <dbReference type="ARBA" id="ARBA00037026"/>
    </source>
</evidence>
<comment type="catalytic activity">
    <reaction evidence="11">
        <text>adenosine(37) in tRNA(Ala) + H2O + H(+) = inosine(37) in tRNA(Ala) + NH4(+)</text>
        <dbReference type="Rhea" id="RHEA:50968"/>
        <dbReference type="Rhea" id="RHEA-COMP:12855"/>
        <dbReference type="Rhea" id="RHEA-COMP:12856"/>
        <dbReference type="ChEBI" id="CHEBI:15377"/>
        <dbReference type="ChEBI" id="CHEBI:15378"/>
        <dbReference type="ChEBI" id="CHEBI:28938"/>
        <dbReference type="ChEBI" id="CHEBI:74411"/>
        <dbReference type="ChEBI" id="CHEBI:82852"/>
        <dbReference type="EC" id="3.5.4.34"/>
    </reaction>
</comment>
<organism evidence="14">
    <name type="scientific">Aphanomyces invadans</name>
    <dbReference type="NCBI Taxonomy" id="157072"/>
    <lineage>
        <taxon>Eukaryota</taxon>
        <taxon>Sar</taxon>
        <taxon>Stramenopiles</taxon>
        <taxon>Oomycota</taxon>
        <taxon>Saprolegniomycetes</taxon>
        <taxon>Saprolegniales</taxon>
        <taxon>Verrucalvaceae</taxon>
        <taxon>Aphanomyces</taxon>
    </lineage>
</organism>
<evidence type="ECO:0000256" key="6">
    <source>
        <dbReference type="ARBA" id="ARBA00037784"/>
    </source>
</evidence>
<evidence type="ECO:0000256" key="2">
    <source>
        <dbReference type="ARBA" id="ARBA00022723"/>
    </source>
</evidence>
<dbReference type="InterPro" id="IPR002466">
    <property type="entry name" value="A_deamin"/>
</dbReference>
<dbReference type="AlphaFoldDB" id="A0A024TQU6"/>
<evidence type="ECO:0000256" key="11">
    <source>
        <dbReference type="ARBA" id="ARBA00047635"/>
    </source>
</evidence>
<keyword evidence="3" id="KW-0378">Hydrolase</keyword>
<gene>
    <name evidence="14" type="ORF">H310_10806</name>
</gene>
<feature type="region of interest" description="Disordered" evidence="12">
    <location>
        <begin position="107"/>
        <end position="129"/>
    </location>
</feature>
<reference evidence="14" key="1">
    <citation type="submission" date="2013-12" db="EMBL/GenBank/DDBJ databases">
        <title>The Genome Sequence of Aphanomyces invadans NJM9701.</title>
        <authorList>
            <consortium name="The Broad Institute Genomics Platform"/>
            <person name="Russ C."/>
            <person name="Tyler B."/>
            <person name="van West P."/>
            <person name="Dieguez-Uribeondo J."/>
            <person name="Young S.K."/>
            <person name="Zeng Q."/>
            <person name="Gargeya S."/>
            <person name="Fitzgerald M."/>
            <person name="Abouelleil A."/>
            <person name="Alvarado L."/>
            <person name="Chapman S.B."/>
            <person name="Gainer-Dewar J."/>
            <person name="Goldberg J."/>
            <person name="Griggs A."/>
            <person name="Gujja S."/>
            <person name="Hansen M."/>
            <person name="Howarth C."/>
            <person name="Imamovic A."/>
            <person name="Ireland A."/>
            <person name="Larimer J."/>
            <person name="McCowan C."/>
            <person name="Murphy C."/>
            <person name="Pearson M."/>
            <person name="Poon T.W."/>
            <person name="Priest M."/>
            <person name="Roberts A."/>
            <person name="Saif S."/>
            <person name="Shea T."/>
            <person name="Sykes S."/>
            <person name="Wortman J."/>
            <person name="Nusbaum C."/>
            <person name="Birren B."/>
        </authorList>
    </citation>
    <scope>NUCLEOTIDE SEQUENCE [LARGE SCALE GENOMIC DNA]</scope>
    <source>
        <strain evidence="14">NJM9701</strain>
    </source>
</reference>
<dbReference type="GO" id="GO:0008033">
    <property type="term" value="P:tRNA processing"/>
    <property type="evidence" value="ECO:0007669"/>
    <property type="project" value="UniProtKB-KW"/>
</dbReference>
<dbReference type="EMBL" id="KI913979">
    <property type="protein sequence ID" value="ETV95732.1"/>
    <property type="molecule type" value="Genomic_DNA"/>
</dbReference>
<dbReference type="PANTHER" id="PTHR46516:SF1">
    <property type="entry name" value="TRNA-SPECIFIC ADENOSINE DEAMINASE 1"/>
    <property type="match status" value="1"/>
</dbReference>
<protein>
    <recommendedName>
        <fullName evidence="9">tRNA-specific adenosine deaminase 1</fullName>
        <ecNumber evidence="8">3.5.4.34</ecNumber>
    </recommendedName>
    <alternativeName>
        <fullName evidence="10">tRNA-specific adenosine-37 deaminase</fullName>
    </alternativeName>
</protein>
<dbReference type="GO" id="GO:0003723">
    <property type="term" value="F:RNA binding"/>
    <property type="evidence" value="ECO:0007669"/>
    <property type="project" value="InterPro"/>
</dbReference>
<evidence type="ECO:0000259" key="13">
    <source>
        <dbReference type="PROSITE" id="PS50141"/>
    </source>
</evidence>
<dbReference type="Pfam" id="PF02137">
    <property type="entry name" value="A_deamin"/>
    <property type="match status" value="1"/>
</dbReference>
<evidence type="ECO:0000313" key="14">
    <source>
        <dbReference type="EMBL" id="ETV95732.1"/>
    </source>
</evidence>
<dbReference type="PANTHER" id="PTHR46516">
    <property type="entry name" value="TRNA-SPECIFIC ADENOSINE DEAMINASE 1"/>
    <property type="match status" value="1"/>
</dbReference>
<keyword evidence="1" id="KW-0819">tRNA processing</keyword>
<dbReference type="PROSITE" id="PS50141">
    <property type="entry name" value="A_DEAMIN_EDITASE"/>
    <property type="match status" value="1"/>
</dbReference>
<keyword evidence="4" id="KW-0862">Zinc</keyword>
<evidence type="ECO:0000256" key="8">
    <source>
        <dbReference type="ARBA" id="ARBA00038940"/>
    </source>
</evidence>
<sequence>MCATIVDRVAAAALAWFNKMIPAKKHAANEHTVFSAIVVHESWDSDAVGGSEQFRVVSAGTGTKCVGVSGLCREGFVVADSHAETICRRSFLRYLYHELKHAPSDSIFDLPPPSSSSPRDDATPSHRRRHLKPSCQLYMYVSEAPCGDAALYDLTAASLEVIHEAKVKKQKVDHRCDSGDVVATVPCRTTGAKEAHSTAHSNVVGVARVKSGRSDILQANRTMSMSCSDKLCQWMVCGLQGALLSRWFDPIVLHGVVVSQPEDADPASFHDALRRCVSRGRNCATFPTSSHPFRLSKSPTRPSPSGLSLNWAAGCPDDSAVEYTIGARGVKMGAKKTLDDFAAKQKMSSRLCRRRLGRLAFDLAAEETSKPGDDSAAPTAQLPCTYDDLKTALQTDYCASKKALRALPAFQTWRGNPAEYSAFALP</sequence>
<evidence type="ECO:0000256" key="12">
    <source>
        <dbReference type="SAM" id="MobiDB-lite"/>
    </source>
</evidence>
<dbReference type="RefSeq" id="XP_008875484.1">
    <property type="nucleotide sequence ID" value="XM_008877262.1"/>
</dbReference>
<dbReference type="GO" id="GO:0046872">
    <property type="term" value="F:metal ion binding"/>
    <property type="evidence" value="ECO:0007669"/>
    <property type="project" value="UniProtKB-KW"/>
</dbReference>
<dbReference type="VEuPathDB" id="FungiDB:H310_10806"/>
<keyword evidence="2" id="KW-0479">Metal-binding</keyword>
<dbReference type="EC" id="3.5.4.34" evidence="8"/>
<evidence type="ECO:0000256" key="3">
    <source>
        <dbReference type="ARBA" id="ARBA00022801"/>
    </source>
</evidence>
<evidence type="ECO:0000256" key="4">
    <source>
        <dbReference type="ARBA" id="ARBA00022833"/>
    </source>
</evidence>